<name>A0A7C1CW31_9BACT</name>
<organism evidence="2">
    <name type="scientific">Mesotoga infera</name>
    <dbReference type="NCBI Taxonomy" id="1236046"/>
    <lineage>
        <taxon>Bacteria</taxon>
        <taxon>Thermotogati</taxon>
        <taxon>Thermotogota</taxon>
        <taxon>Thermotogae</taxon>
        <taxon>Kosmotogales</taxon>
        <taxon>Kosmotogaceae</taxon>
        <taxon>Mesotoga</taxon>
    </lineage>
</organism>
<proteinExistence type="predicted"/>
<dbReference type="EMBL" id="DSBT01000207">
    <property type="protein sequence ID" value="HDP77996.1"/>
    <property type="molecule type" value="Genomic_DNA"/>
</dbReference>
<evidence type="ECO:0000313" key="2">
    <source>
        <dbReference type="EMBL" id="HDP77996.1"/>
    </source>
</evidence>
<comment type="caution">
    <text evidence="2">The sequence shown here is derived from an EMBL/GenBank/DDBJ whole genome shotgun (WGS) entry which is preliminary data.</text>
</comment>
<reference evidence="2" key="1">
    <citation type="journal article" date="2020" name="mSystems">
        <title>Genome- and Community-Level Interaction Insights into Carbon Utilization and Element Cycling Functions of Hydrothermarchaeota in Hydrothermal Sediment.</title>
        <authorList>
            <person name="Zhou Z."/>
            <person name="Liu Y."/>
            <person name="Xu W."/>
            <person name="Pan J."/>
            <person name="Luo Z.H."/>
            <person name="Li M."/>
        </authorList>
    </citation>
    <scope>NUCLEOTIDE SEQUENCE [LARGE SCALE GENOMIC DNA]</scope>
    <source>
        <strain evidence="2">SpSt-1179</strain>
    </source>
</reference>
<accession>A0A7C1CW31</accession>
<feature type="transmembrane region" description="Helical" evidence="1">
    <location>
        <begin position="146"/>
        <end position="171"/>
    </location>
</feature>
<dbReference type="Proteomes" id="UP000886198">
    <property type="component" value="Unassembled WGS sequence"/>
</dbReference>
<gene>
    <name evidence="2" type="ORF">ENN47_07415</name>
</gene>
<dbReference type="AlphaFoldDB" id="A0A7C1CW31"/>
<keyword evidence="1" id="KW-0472">Membrane</keyword>
<feature type="transmembrane region" description="Helical" evidence="1">
    <location>
        <begin position="116"/>
        <end position="140"/>
    </location>
</feature>
<keyword evidence="1" id="KW-0812">Transmembrane</keyword>
<sequence>MISEKRVSQYIRIALSTISSDRESKEKIRREMNYDIQNKVFDSGKGDPFEVLGDPAAYAREFIEERKSTYTKVRTRFSRTYGIRGHAGYEYISKSTVAALPIIHINTRPFGVAKGFIAIGNVAVGVLAIGGVSIGLLSFGGVALSLLVSLGGLSASLFSAFGGLAIALYLAGGGLAVSYDFAVGGAAIARDYSIGGFSSARVAIGGEARGVIAIYGHSGVGDYLLRLPRTADQIIDFVISKGEEIGDVFEWAVRLIY</sequence>
<keyword evidence="1" id="KW-1133">Transmembrane helix</keyword>
<protein>
    <submittedName>
        <fullName evidence="2">Uncharacterized protein</fullName>
    </submittedName>
</protein>
<evidence type="ECO:0000256" key="1">
    <source>
        <dbReference type="SAM" id="Phobius"/>
    </source>
</evidence>